<reference evidence="2 3" key="1">
    <citation type="submission" date="2015-03" db="EMBL/GenBank/DDBJ databases">
        <title>Comparative genomics of Pseudomonas insights into diversity of traits involved in vanlence and defense.</title>
        <authorList>
            <person name="Qin Y."/>
        </authorList>
    </citation>
    <scope>NUCLEOTIDE SEQUENCE [LARGE SCALE GENOMIC DNA]</scope>
    <source>
        <strain evidence="2 3">C8</strain>
    </source>
</reference>
<sequence length="126" mass="14078">MEAGKKSCPYCAEVIMAEAILCKHCQSDLRQKKRIPPGWPLPSEKRMGLNSKIVVGIIIAITLYLAFGFYVSNTSEDKERTQAREAAERCHEEVNSYSGPAVGKNVIADVCRKLEVEFRKNLGHLP</sequence>
<evidence type="ECO:0000313" key="3">
    <source>
        <dbReference type="Proteomes" id="UP000033588"/>
    </source>
</evidence>
<organism evidence="2 3">
    <name type="scientific">Pseudomonas fluorescens</name>
    <dbReference type="NCBI Taxonomy" id="294"/>
    <lineage>
        <taxon>Bacteria</taxon>
        <taxon>Pseudomonadati</taxon>
        <taxon>Pseudomonadota</taxon>
        <taxon>Gammaproteobacteria</taxon>
        <taxon>Pseudomonadales</taxon>
        <taxon>Pseudomonadaceae</taxon>
        <taxon>Pseudomonas</taxon>
    </lineage>
</organism>
<evidence type="ECO:0000313" key="2">
    <source>
        <dbReference type="EMBL" id="KJZ33154.1"/>
    </source>
</evidence>
<gene>
    <name evidence="2" type="ORF">VC35_28145</name>
</gene>
<keyword evidence="1" id="KW-1133">Transmembrane helix</keyword>
<accession>A0A0F4SMM1</accession>
<comment type="caution">
    <text evidence="2">The sequence shown here is derived from an EMBL/GenBank/DDBJ whole genome shotgun (WGS) entry which is preliminary data.</text>
</comment>
<protein>
    <recommendedName>
        <fullName evidence="4">Zinc ribbon domain-containing protein</fullName>
    </recommendedName>
</protein>
<evidence type="ECO:0000256" key="1">
    <source>
        <dbReference type="SAM" id="Phobius"/>
    </source>
</evidence>
<name>A0A0F4SMM1_PSEFL</name>
<dbReference type="Proteomes" id="UP000033588">
    <property type="component" value="Unassembled WGS sequence"/>
</dbReference>
<dbReference type="AlphaFoldDB" id="A0A0F4SMM1"/>
<feature type="transmembrane region" description="Helical" evidence="1">
    <location>
        <begin position="53"/>
        <end position="71"/>
    </location>
</feature>
<dbReference type="OrthoDB" id="7031515at2"/>
<dbReference type="PATRIC" id="fig|294.132.peg.5575"/>
<keyword evidence="1" id="KW-0472">Membrane</keyword>
<evidence type="ECO:0008006" key="4">
    <source>
        <dbReference type="Google" id="ProtNLM"/>
    </source>
</evidence>
<proteinExistence type="predicted"/>
<keyword evidence="1" id="KW-0812">Transmembrane</keyword>
<dbReference type="EMBL" id="LACC01000072">
    <property type="protein sequence ID" value="KJZ33154.1"/>
    <property type="molecule type" value="Genomic_DNA"/>
</dbReference>